<keyword evidence="5" id="KW-0349">Heme</keyword>
<organism evidence="13 14">
    <name type="scientific">Catellatospora aurea</name>
    <dbReference type="NCBI Taxonomy" id="1337874"/>
    <lineage>
        <taxon>Bacteria</taxon>
        <taxon>Bacillati</taxon>
        <taxon>Actinomycetota</taxon>
        <taxon>Actinomycetes</taxon>
        <taxon>Micromonosporales</taxon>
        <taxon>Micromonosporaceae</taxon>
        <taxon>Catellatospora</taxon>
    </lineage>
</organism>
<dbReference type="PANTHER" id="PTHR43141">
    <property type="entry name" value="CYTOCHROME BD2 SUBUNIT II"/>
    <property type="match status" value="1"/>
</dbReference>
<evidence type="ECO:0000256" key="10">
    <source>
        <dbReference type="ARBA" id="ARBA00023004"/>
    </source>
</evidence>
<evidence type="ECO:0000256" key="7">
    <source>
        <dbReference type="ARBA" id="ARBA00022723"/>
    </source>
</evidence>
<keyword evidence="11 12" id="KW-0472">Membrane</keyword>
<evidence type="ECO:0000256" key="5">
    <source>
        <dbReference type="ARBA" id="ARBA00022617"/>
    </source>
</evidence>
<proteinExistence type="inferred from homology"/>
<dbReference type="Proteomes" id="UP001596392">
    <property type="component" value="Unassembled WGS sequence"/>
</dbReference>
<accession>A0ABW2GZI8</accession>
<keyword evidence="14" id="KW-1185">Reference proteome</keyword>
<name>A0ABW2GZI8_9ACTN</name>
<evidence type="ECO:0000313" key="14">
    <source>
        <dbReference type="Proteomes" id="UP001596392"/>
    </source>
</evidence>
<gene>
    <name evidence="13" type="primary">cydB</name>
    <name evidence="13" type="ORF">ACFQO7_21040</name>
</gene>
<evidence type="ECO:0000256" key="2">
    <source>
        <dbReference type="ARBA" id="ARBA00007543"/>
    </source>
</evidence>
<keyword evidence="6 12" id="KW-0812">Transmembrane</keyword>
<keyword evidence="9 12" id="KW-1133">Transmembrane helix</keyword>
<dbReference type="PANTHER" id="PTHR43141:SF5">
    <property type="entry name" value="CYTOCHROME BD-I UBIQUINOL OXIDASE SUBUNIT 2"/>
    <property type="match status" value="1"/>
</dbReference>
<evidence type="ECO:0000256" key="11">
    <source>
        <dbReference type="ARBA" id="ARBA00023136"/>
    </source>
</evidence>
<dbReference type="PIRSF" id="PIRSF000267">
    <property type="entry name" value="Cyt_oxidse_sub2"/>
    <property type="match status" value="1"/>
</dbReference>
<keyword evidence="4" id="KW-1003">Cell membrane</keyword>
<evidence type="ECO:0000256" key="4">
    <source>
        <dbReference type="ARBA" id="ARBA00022475"/>
    </source>
</evidence>
<evidence type="ECO:0000256" key="9">
    <source>
        <dbReference type="ARBA" id="ARBA00022989"/>
    </source>
</evidence>
<comment type="caution">
    <text evidence="13">The sequence shown here is derived from an EMBL/GenBank/DDBJ whole genome shotgun (WGS) entry which is preliminary data.</text>
</comment>
<keyword evidence="3" id="KW-0813">Transport</keyword>
<keyword evidence="7" id="KW-0479">Metal-binding</keyword>
<feature type="transmembrane region" description="Helical" evidence="12">
    <location>
        <begin position="114"/>
        <end position="134"/>
    </location>
</feature>
<keyword evidence="8" id="KW-0249">Electron transport</keyword>
<feature type="transmembrane region" description="Helical" evidence="12">
    <location>
        <begin position="294"/>
        <end position="316"/>
    </location>
</feature>
<feature type="transmembrane region" description="Helical" evidence="12">
    <location>
        <begin position="81"/>
        <end position="102"/>
    </location>
</feature>
<dbReference type="EMBL" id="JBHTAC010000021">
    <property type="protein sequence ID" value="MFC7244968.1"/>
    <property type="molecule type" value="Genomic_DNA"/>
</dbReference>
<evidence type="ECO:0000256" key="1">
    <source>
        <dbReference type="ARBA" id="ARBA00004651"/>
    </source>
</evidence>
<evidence type="ECO:0000256" key="3">
    <source>
        <dbReference type="ARBA" id="ARBA00022448"/>
    </source>
</evidence>
<dbReference type="RefSeq" id="WP_376807930.1">
    <property type="nucleotide sequence ID" value="NZ_JBHTAC010000021.1"/>
</dbReference>
<feature type="transmembrane region" description="Helical" evidence="12">
    <location>
        <begin position="195"/>
        <end position="216"/>
    </location>
</feature>
<evidence type="ECO:0000256" key="12">
    <source>
        <dbReference type="SAM" id="Phobius"/>
    </source>
</evidence>
<evidence type="ECO:0000256" key="8">
    <source>
        <dbReference type="ARBA" id="ARBA00022982"/>
    </source>
</evidence>
<comment type="subcellular location">
    <subcellularLocation>
        <location evidence="1">Cell membrane</location>
        <topology evidence="1">Multi-pass membrane protein</topology>
    </subcellularLocation>
</comment>
<evidence type="ECO:0000313" key="13">
    <source>
        <dbReference type="EMBL" id="MFC7244968.1"/>
    </source>
</evidence>
<evidence type="ECO:0000256" key="6">
    <source>
        <dbReference type="ARBA" id="ARBA00022692"/>
    </source>
</evidence>
<sequence>MTLADLWFIAVAVLWTGFFILEGFDFGVGMLHGVVGRDDAGRRMAVSSIGPLWDGNEVWLVVAGAAMFAAFPGWYATMFSALYLALVLVLVGLIVRGMSFEYRDKDKHPRWRRTWSVLLTIGSVIAPFLLGVGLGDLLHGLPIGADQEFAGTFADLLPPYSLFVGLTFVLLCALHGATFLALKTTADVRERATRLTRRLAPVTALAVLVYITWSHVISGKGFLPNVIEIAAVLAVLAAAWLAGDGKEGWAFTATTFAMATSVLVVFTNLYPRVMVSTMGAANDLTLANTASGSYALKVMTVVLVVMLPVVILYQAWTYHVFRQRVTATDLGDE</sequence>
<dbReference type="NCBIfam" id="TIGR00203">
    <property type="entry name" value="cydB"/>
    <property type="match status" value="1"/>
</dbReference>
<protein>
    <submittedName>
        <fullName evidence="13">Cytochrome d ubiquinol oxidase subunit II</fullName>
    </submittedName>
</protein>
<dbReference type="Pfam" id="PF02322">
    <property type="entry name" value="Cyt_bd_oxida_II"/>
    <property type="match status" value="1"/>
</dbReference>
<feature type="transmembrane region" description="Helical" evidence="12">
    <location>
        <begin position="249"/>
        <end position="270"/>
    </location>
</feature>
<keyword evidence="10" id="KW-0408">Iron</keyword>
<reference evidence="14" key="1">
    <citation type="journal article" date="2019" name="Int. J. Syst. Evol. Microbiol.">
        <title>The Global Catalogue of Microorganisms (GCM) 10K type strain sequencing project: providing services to taxonomists for standard genome sequencing and annotation.</title>
        <authorList>
            <consortium name="The Broad Institute Genomics Platform"/>
            <consortium name="The Broad Institute Genome Sequencing Center for Infectious Disease"/>
            <person name="Wu L."/>
            <person name="Ma J."/>
        </authorList>
    </citation>
    <scope>NUCLEOTIDE SEQUENCE [LARGE SCALE GENOMIC DNA]</scope>
    <source>
        <strain evidence="14">CGMCC 1.9106</strain>
    </source>
</reference>
<dbReference type="InterPro" id="IPR003317">
    <property type="entry name" value="Cyt-d_oxidase_su2"/>
</dbReference>
<feature type="transmembrane region" description="Helical" evidence="12">
    <location>
        <begin position="6"/>
        <end position="35"/>
    </location>
</feature>
<comment type="similarity">
    <text evidence="2">Belongs to the cytochrome ubiquinol oxidase subunit 2 family.</text>
</comment>
<feature type="transmembrane region" description="Helical" evidence="12">
    <location>
        <begin position="222"/>
        <end position="242"/>
    </location>
</feature>
<feature type="transmembrane region" description="Helical" evidence="12">
    <location>
        <begin position="160"/>
        <end position="183"/>
    </location>
</feature>